<reference evidence="1 2" key="1">
    <citation type="journal article" date="2014" name="Genome Announc.">
        <title>Whole-Genome Sequence of Serratia symbiotica Strain CWBI-2.3T, a Free-Living Symbiont of the Black Bean Aphid Aphis fabae.</title>
        <authorList>
            <person name="Foray V."/>
            <person name="Grigorescu A.S."/>
            <person name="Sabri A."/>
            <person name="Haubruge E."/>
            <person name="Lognay G."/>
            <person name="Francis F."/>
            <person name="Fauconnier M.L."/>
            <person name="Hance T."/>
            <person name="Thonart P."/>
        </authorList>
    </citation>
    <scope>NUCLEOTIDE SEQUENCE [LARGE SCALE GENOMIC DNA]</scope>
    <source>
        <strain evidence="1">CWBI-2.3</strain>
    </source>
</reference>
<sequence>MKVYAHQGDTVDALCQRYYGKTQDVTEQVLLNNPGLADQGPILPHGYPVDIPDIVQSESVQTLQLWD</sequence>
<dbReference type="Proteomes" id="UP000042738">
    <property type="component" value="Chromosome"/>
</dbReference>
<dbReference type="Pfam" id="PF05489">
    <property type="entry name" value="Phage_tail_X"/>
    <property type="match status" value="1"/>
</dbReference>
<dbReference type="EMBL" id="CP050855">
    <property type="protein sequence ID" value="QLH62774.1"/>
    <property type="molecule type" value="Genomic_DNA"/>
</dbReference>
<name>A0A068ZAC6_9GAMM</name>
<protein>
    <submittedName>
        <fullName evidence="1">Phage tail protein</fullName>
    </submittedName>
</protein>
<gene>
    <name evidence="1" type="ORF">SYMBAF_07210</name>
</gene>
<dbReference type="GeneID" id="93736303"/>
<dbReference type="STRING" id="138074.SYMBAF_50143"/>
<proteinExistence type="predicted"/>
<evidence type="ECO:0000313" key="2">
    <source>
        <dbReference type="Proteomes" id="UP000042738"/>
    </source>
</evidence>
<accession>A0A068ZAC6</accession>
<dbReference type="AlphaFoldDB" id="A0A068ZAC6"/>
<dbReference type="RefSeq" id="WP_040265682.1">
    <property type="nucleotide sequence ID" value="NZ_CAXKXZ010000006.1"/>
</dbReference>
<organism evidence="1 2">
    <name type="scientific">Serratia symbiotica</name>
    <dbReference type="NCBI Taxonomy" id="138074"/>
    <lineage>
        <taxon>Bacteria</taxon>
        <taxon>Pseudomonadati</taxon>
        <taxon>Pseudomonadota</taxon>
        <taxon>Gammaproteobacteria</taxon>
        <taxon>Enterobacterales</taxon>
        <taxon>Yersiniaceae</taxon>
        <taxon>Serratia</taxon>
    </lineage>
</organism>
<evidence type="ECO:0000313" key="1">
    <source>
        <dbReference type="EMBL" id="QLH62774.1"/>
    </source>
</evidence>
<dbReference type="InterPro" id="IPR008861">
    <property type="entry name" value="GpX-like"/>
</dbReference>